<dbReference type="Proteomes" id="UP000078348">
    <property type="component" value="Unassembled WGS sequence"/>
</dbReference>
<feature type="transmembrane region" description="Helical" evidence="9">
    <location>
        <begin position="203"/>
        <end position="224"/>
    </location>
</feature>
<dbReference type="PANTHER" id="PTHR12692:SF0">
    <property type="entry name" value="GH11935P"/>
    <property type="match status" value="1"/>
</dbReference>
<comment type="subcellular location">
    <subcellularLocation>
        <location evidence="2">Endoplasmic reticulum membrane</location>
        <topology evidence="2">Multi-pass membrane protein</topology>
    </subcellularLocation>
</comment>
<evidence type="ECO:0000256" key="5">
    <source>
        <dbReference type="ARBA" id="ARBA00022729"/>
    </source>
</evidence>
<dbReference type="GO" id="GO:0018279">
    <property type="term" value="P:protein N-linked glycosylation via asparagine"/>
    <property type="evidence" value="ECO:0007669"/>
    <property type="project" value="TreeGrafter"/>
</dbReference>
<evidence type="ECO:0000256" key="7">
    <source>
        <dbReference type="ARBA" id="ARBA00022989"/>
    </source>
</evidence>
<reference evidence="11 12" key="1">
    <citation type="submission" date="2016-05" db="EMBL/GenBank/DDBJ databases">
        <title>Nuclear genome of Blastocystis sp. subtype 1 NandII.</title>
        <authorList>
            <person name="Gentekaki E."/>
            <person name="Curtis B."/>
            <person name="Stairs C."/>
            <person name="Eme L."/>
            <person name="Herman E."/>
            <person name="Klimes V."/>
            <person name="Arias M.C."/>
            <person name="Elias M."/>
            <person name="Hilliou F."/>
            <person name="Klute M."/>
            <person name="Malik S.-B."/>
            <person name="Pightling A."/>
            <person name="Rachubinski R."/>
            <person name="Salas D."/>
            <person name="Schlacht A."/>
            <person name="Suga H."/>
            <person name="Archibald J."/>
            <person name="Ball S.G."/>
            <person name="Clark G."/>
            <person name="Dacks J."/>
            <person name="Van Der Giezen M."/>
            <person name="Tsaousis A."/>
            <person name="Roger A."/>
        </authorList>
    </citation>
    <scope>NUCLEOTIDE SEQUENCE [LARGE SCALE GENOMIC DNA]</scope>
    <source>
        <strain evidence="12">ATCC 50177 / NandII</strain>
    </source>
</reference>
<organism evidence="11 12">
    <name type="scientific">Blastocystis sp. subtype 1 (strain ATCC 50177 / NandII)</name>
    <dbReference type="NCBI Taxonomy" id="478820"/>
    <lineage>
        <taxon>Eukaryota</taxon>
        <taxon>Sar</taxon>
        <taxon>Stramenopiles</taxon>
        <taxon>Bigyra</taxon>
        <taxon>Opalozoa</taxon>
        <taxon>Opalinata</taxon>
        <taxon>Blastocystidae</taxon>
        <taxon>Blastocystis</taxon>
    </lineage>
</organism>
<dbReference type="EMBL" id="LXWW01000210">
    <property type="protein sequence ID" value="OAO14839.1"/>
    <property type="molecule type" value="Genomic_DNA"/>
</dbReference>
<evidence type="ECO:0000256" key="8">
    <source>
        <dbReference type="ARBA" id="ARBA00023136"/>
    </source>
</evidence>
<dbReference type="Pfam" id="PF04756">
    <property type="entry name" value="OST3_OST6"/>
    <property type="match status" value="1"/>
</dbReference>
<name>A0A196SFT9_BLAHN</name>
<protein>
    <submittedName>
        <fullName evidence="11">Oligosaccharyl transferase subunit gamma</fullName>
    </submittedName>
</protein>
<keyword evidence="12" id="KW-1185">Reference proteome</keyword>
<evidence type="ECO:0000256" key="10">
    <source>
        <dbReference type="SAM" id="SignalP"/>
    </source>
</evidence>
<evidence type="ECO:0000256" key="3">
    <source>
        <dbReference type="ARBA" id="ARBA00009561"/>
    </source>
</evidence>
<dbReference type="Gene3D" id="3.40.30.10">
    <property type="entry name" value="Glutaredoxin"/>
    <property type="match status" value="1"/>
</dbReference>
<feature type="transmembrane region" description="Helical" evidence="9">
    <location>
        <begin position="257"/>
        <end position="277"/>
    </location>
</feature>
<feature type="transmembrane region" description="Helical" evidence="9">
    <location>
        <begin position="284"/>
        <end position="304"/>
    </location>
</feature>
<keyword evidence="11" id="KW-0808">Transferase</keyword>
<gene>
    <name evidence="11" type="ORF">AV274_3544</name>
</gene>
<evidence type="ECO:0000313" key="12">
    <source>
        <dbReference type="Proteomes" id="UP000078348"/>
    </source>
</evidence>
<dbReference type="OrthoDB" id="10531436at2759"/>
<evidence type="ECO:0000256" key="4">
    <source>
        <dbReference type="ARBA" id="ARBA00022692"/>
    </source>
</evidence>
<comment type="caution">
    <text evidence="11">The sequence shown here is derived from an EMBL/GenBank/DDBJ whole genome shotgun (WGS) entry which is preliminary data.</text>
</comment>
<evidence type="ECO:0000256" key="9">
    <source>
        <dbReference type="SAM" id="Phobius"/>
    </source>
</evidence>
<keyword evidence="8 9" id="KW-0472">Membrane</keyword>
<feature type="transmembrane region" description="Helical" evidence="9">
    <location>
        <begin position="173"/>
        <end position="191"/>
    </location>
</feature>
<evidence type="ECO:0000256" key="6">
    <source>
        <dbReference type="ARBA" id="ARBA00022824"/>
    </source>
</evidence>
<evidence type="ECO:0000256" key="2">
    <source>
        <dbReference type="ARBA" id="ARBA00004477"/>
    </source>
</evidence>
<evidence type="ECO:0000256" key="1">
    <source>
        <dbReference type="ARBA" id="ARBA00002791"/>
    </source>
</evidence>
<accession>A0A196SFT9</accession>
<dbReference type="InterPro" id="IPR021149">
    <property type="entry name" value="OligosaccharylTrfase_OST3/OST6"/>
</dbReference>
<dbReference type="STRING" id="478820.A0A196SFT9"/>
<keyword evidence="7 9" id="KW-1133">Transmembrane helix</keyword>
<feature type="signal peptide" evidence="10">
    <location>
        <begin position="1"/>
        <end position="18"/>
    </location>
</feature>
<keyword evidence="4 9" id="KW-0812">Transmembrane</keyword>
<comment type="similarity">
    <text evidence="3">Belongs to the OST3/OST6 family.</text>
</comment>
<sequence>MLGFALLLFAVAIPQIQALLIEPESMKQFDFKKDVMLVTETNKQYLSSRKRSFVSIVLFSTTDARYDCPTCAELERQFIQIHDSLYSMKESEDMRVVFAIARFENAYSFFDESKVEWVPYAHINTPPLPGIKGKTVGYPQTQLLTSSDLLHWVNRMLKVEIKVPLPAEQTKDILIYCVIIVSVFSLLYLPGRGLVETLKMRTSYTRLCLAIVFLCLSCLPYILINKPSLYTTREGKRGGLIYSFFSQGENKLGLEGAIVSFWLLLIFVACMGFIYWLPACSNVFMSSLAMALCSSLFIVAILQVHSAVEYSLPFTKGILDYSKEAIFGKQRCIFCQQYWNYLQRTAIKKEAAYKDYFASLRALWKQCFQ</sequence>
<dbReference type="GO" id="GO:0008250">
    <property type="term" value="C:oligosaccharyltransferase complex"/>
    <property type="evidence" value="ECO:0007669"/>
    <property type="project" value="TreeGrafter"/>
</dbReference>
<proteinExistence type="inferred from homology"/>
<dbReference type="AlphaFoldDB" id="A0A196SFT9"/>
<evidence type="ECO:0000313" key="11">
    <source>
        <dbReference type="EMBL" id="OAO14839.1"/>
    </source>
</evidence>
<feature type="chain" id="PRO_5008274600" evidence="10">
    <location>
        <begin position="19"/>
        <end position="369"/>
    </location>
</feature>
<dbReference type="PANTHER" id="PTHR12692">
    <property type="entry name" value="DOLICHYL-DIPHOSPHOOLIGOSACCHARIDE--PROTEIN GLYCOSYLTRANSFERASE-RELATED"/>
    <property type="match status" value="1"/>
</dbReference>
<comment type="function">
    <text evidence="1">Subunit of the oligosaccharyl transferase (OST) complex that catalyzes the initial transfer of a defined glycan (Glc(3)Man(9)GlcNAc(2) in eukaryotes) from the lipid carrier dolichol-pyrophosphate to an asparagine residue within an Asn-X-Ser/Thr consensus motif in nascent polypeptide chains, the first step in protein N-glycosylation. N-glycosylation occurs cotranslationally and the complex associates with the Sec61 complex at the channel-forming translocon complex that mediates protein translocation across the endoplasmic reticulum (ER). All subunits are required for a maximal enzyme activity.</text>
</comment>
<dbReference type="GO" id="GO:0016740">
    <property type="term" value="F:transferase activity"/>
    <property type="evidence" value="ECO:0007669"/>
    <property type="project" value="UniProtKB-KW"/>
</dbReference>
<keyword evidence="6" id="KW-0256">Endoplasmic reticulum</keyword>
<keyword evidence="5 10" id="KW-0732">Signal</keyword>